<name>A0A1G2F3N2_9BACT</name>
<keyword evidence="1" id="KW-0472">Membrane</keyword>
<dbReference type="EMBL" id="MHMS01000004">
    <property type="protein sequence ID" value="OGZ32655.1"/>
    <property type="molecule type" value="Genomic_DNA"/>
</dbReference>
<keyword evidence="1" id="KW-0812">Transmembrane</keyword>
<organism evidence="2 3">
    <name type="scientific">Candidatus Niyogibacteria bacterium RIFCSPLOWO2_12_FULL_41_13</name>
    <dbReference type="NCBI Taxonomy" id="1801726"/>
    <lineage>
        <taxon>Bacteria</taxon>
        <taxon>Candidatus Niyogiibacteriota</taxon>
    </lineage>
</organism>
<dbReference type="Pfam" id="PF18895">
    <property type="entry name" value="T4SS_pilin"/>
    <property type="match status" value="1"/>
</dbReference>
<feature type="transmembrane region" description="Helical" evidence="1">
    <location>
        <begin position="66"/>
        <end position="86"/>
    </location>
</feature>
<dbReference type="STRING" id="1801726.A3H02_01150"/>
<keyword evidence="1" id="KW-1133">Transmembrane helix</keyword>
<dbReference type="Proteomes" id="UP000176787">
    <property type="component" value="Unassembled WGS sequence"/>
</dbReference>
<evidence type="ECO:0000313" key="2">
    <source>
        <dbReference type="EMBL" id="OGZ32655.1"/>
    </source>
</evidence>
<feature type="transmembrane region" description="Helical" evidence="1">
    <location>
        <begin position="12"/>
        <end position="33"/>
    </location>
</feature>
<evidence type="ECO:0000256" key="1">
    <source>
        <dbReference type="SAM" id="Phobius"/>
    </source>
</evidence>
<feature type="transmembrane region" description="Helical" evidence="1">
    <location>
        <begin position="98"/>
        <end position="116"/>
    </location>
</feature>
<comment type="caution">
    <text evidence="2">The sequence shown here is derived from an EMBL/GenBank/DDBJ whole genome shotgun (WGS) entry which is preliminary data.</text>
</comment>
<evidence type="ECO:0000313" key="3">
    <source>
        <dbReference type="Proteomes" id="UP000176787"/>
    </source>
</evidence>
<gene>
    <name evidence="2" type="ORF">A3H02_01150</name>
</gene>
<dbReference type="AlphaFoldDB" id="A0A1G2F3N2"/>
<sequence>MINRKSQIANGKYIPLIFLILLISLFPFFTYAAGLVPCGGPGENPCTLCHLFQLISNIIHFILKSLLLPLAILGFLAGGIMILFAGGSESQLEKGKSVLWSTVIGIFIAFAAWLIVNTIIQSIANPDFKGANDIKWAWEKFPGCQ</sequence>
<reference evidence="2 3" key="1">
    <citation type="journal article" date="2016" name="Nat. Commun.">
        <title>Thousands of microbial genomes shed light on interconnected biogeochemical processes in an aquifer system.</title>
        <authorList>
            <person name="Anantharaman K."/>
            <person name="Brown C.T."/>
            <person name="Hug L.A."/>
            <person name="Sharon I."/>
            <person name="Castelle C.J."/>
            <person name="Probst A.J."/>
            <person name="Thomas B.C."/>
            <person name="Singh A."/>
            <person name="Wilkins M.J."/>
            <person name="Karaoz U."/>
            <person name="Brodie E.L."/>
            <person name="Williams K.H."/>
            <person name="Hubbard S.S."/>
            <person name="Banfield J.F."/>
        </authorList>
    </citation>
    <scope>NUCLEOTIDE SEQUENCE [LARGE SCALE GENOMIC DNA]</scope>
</reference>
<proteinExistence type="predicted"/>
<dbReference type="InterPro" id="IPR043993">
    <property type="entry name" value="T4SS_pilin"/>
</dbReference>
<accession>A0A1G2F3N2</accession>
<protein>
    <submittedName>
        <fullName evidence="2">Uncharacterized protein</fullName>
    </submittedName>
</protein>